<reference evidence="3" key="1">
    <citation type="journal article" date="2023" name="Mol. Phylogenet. Evol.">
        <title>Genome-scale phylogeny and comparative genomics of the fungal order Sordariales.</title>
        <authorList>
            <person name="Hensen N."/>
            <person name="Bonometti L."/>
            <person name="Westerberg I."/>
            <person name="Brannstrom I.O."/>
            <person name="Guillou S."/>
            <person name="Cros-Aarteil S."/>
            <person name="Calhoun S."/>
            <person name="Haridas S."/>
            <person name="Kuo A."/>
            <person name="Mondo S."/>
            <person name="Pangilinan J."/>
            <person name="Riley R."/>
            <person name="LaButti K."/>
            <person name="Andreopoulos B."/>
            <person name="Lipzen A."/>
            <person name="Chen C."/>
            <person name="Yan M."/>
            <person name="Daum C."/>
            <person name="Ng V."/>
            <person name="Clum A."/>
            <person name="Steindorff A."/>
            <person name="Ohm R.A."/>
            <person name="Martin F."/>
            <person name="Silar P."/>
            <person name="Natvig D.O."/>
            <person name="Lalanne C."/>
            <person name="Gautier V."/>
            <person name="Ament-Velasquez S.L."/>
            <person name="Kruys A."/>
            <person name="Hutchinson M.I."/>
            <person name="Powell A.J."/>
            <person name="Barry K."/>
            <person name="Miller A.N."/>
            <person name="Grigoriev I.V."/>
            <person name="Debuchy R."/>
            <person name="Gladieux P."/>
            <person name="Hiltunen Thoren M."/>
            <person name="Johannesson H."/>
        </authorList>
    </citation>
    <scope>NUCLEOTIDE SEQUENCE</scope>
    <source>
        <strain evidence="3">CBS 359.72</strain>
    </source>
</reference>
<evidence type="ECO:0000256" key="2">
    <source>
        <dbReference type="SAM" id="MobiDB-lite"/>
    </source>
</evidence>
<dbReference type="InterPro" id="IPR036291">
    <property type="entry name" value="NAD(P)-bd_dom_sf"/>
</dbReference>
<evidence type="ECO:0000313" key="4">
    <source>
        <dbReference type="Proteomes" id="UP001303647"/>
    </source>
</evidence>
<dbReference type="PANTHER" id="PTHR47534:SF3">
    <property type="entry name" value="ALCOHOL DEHYDROGENASE-LIKE C-TERMINAL DOMAIN-CONTAINING PROTEIN"/>
    <property type="match status" value="1"/>
</dbReference>
<organism evidence="3 4">
    <name type="scientific">Corynascus novoguineensis</name>
    <dbReference type="NCBI Taxonomy" id="1126955"/>
    <lineage>
        <taxon>Eukaryota</taxon>
        <taxon>Fungi</taxon>
        <taxon>Dikarya</taxon>
        <taxon>Ascomycota</taxon>
        <taxon>Pezizomycotina</taxon>
        <taxon>Sordariomycetes</taxon>
        <taxon>Sordariomycetidae</taxon>
        <taxon>Sordariales</taxon>
        <taxon>Chaetomiaceae</taxon>
        <taxon>Corynascus</taxon>
    </lineage>
</organism>
<evidence type="ECO:0000313" key="3">
    <source>
        <dbReference type="EMBL" id="KAK4243036.1"/>
    </source>
</evidence>
<keyword evidence="4" id="KW-1185">Reference proteome</keyword>
<feature type="region of interest" description="Disordered" evidence="2">
    <location>
        <begin position="314"/>
        <end position="335"/>
    </location>
</feature>
<dbReference type="InterPro" id="IPR052228">
    <property type="entry name" value="Sec_Metab_Biosynth_Oxidored"/>
</dbReference>
<dbReference type="AlphaFoldDB" id="A0AAN7CJ41"/>
<reference evidence="3" key="2">
    <citation type="submission" date="2023-05" db="EMBL/GenBank/DDBJ databases">
        <authorList>
            <consortium name="Lawrence Berkeley National Laboratory"/>
            <person name="Steindorff A."/>
            <person name="Hensen N."/>
            <person name="Bonometti L."/>
            <person name="Westerberg I."/>
            <person name="Brannstrom I.O."/>
            <person name="Guillou S."/>
            <person name="Cros-Aarteil S."/>
            <person name="Calhoun S."/>
            <person name="Haridas S."/>
            <person name="Kuo A."/>
            <person name="Mondo S."/>
            <person name="Pangilinan J."/>
            <person name="Riley R."/>
            <person name="Labutti K."/>
            <person name="Andreopoulos B."/>
            <person name="Lipzen A."/>
            <person name="Chen C."/>
            <person name="Yanf M."/>
            <person name="Daum C."/>
            <person name="Ng V."/>
            <person name="Clum A."/>
            <person name="Ohm R."/>
            <person name="Martin F."/>
            <person name="Silar P."/>
            <person name="Natvig D."/>
            <person name="Lalanne C."/>
            <person name="Gautier V."/>
            <person name="Ament-Velasquez S.L."/>
            <person name="Kruys A."/>
            <person name="Hutchinson M.I."/>
            <person name="Powell A.J."/>
            <person name="Barry K."/>
            <person name="Miller A.N."/>
            <person name="Grigoriev I.V."/>
            <person name="Debuchy R."/>
            <person name="Gladieux P."/>
            <person name="Thoren M.H."/>
            <person name="Johannesson H."/>
        </authorList>
    </citation>
    <scope>NUCLEOTIDE SEQUENCE</scope>
    <source>
        <strain evidence="3">CBS 359.72</strain>
    </source>
</reference>
<proteinExistence type="predicted"/>
<dbReference type="PANTHER" id="PTHR47534">
    <property type="entry name" value="YALI0E05731P"/>
    <property type="match status" value="1"/>
</dbReference>
<sequence length="371" mass="39078">MVTLEQIRASNSKIGETLGPGLVAVFAGATSGIGEATLKQFAKHAVKPRIYFLGRSKASGNRLLAELQKFNPEGEYHYISVDVSLIRSVDDVCREIKAKESAINLLFLSTGTLATKTETSEGLYYLTAVGYYARLRFVVNLLPQLQRATGLRRVVSVLAGTKEGPVQTDDMQVRRVSVLRARGHAASLTTLALEEAARRSAATISTPGAGPVSFVHAFPGFVRTPLGRKDASGATATALIAVNAVLGILGPLIYVPIDESGERHVFLATSARFRTATGGGKSGDGTKEAGGETTSPSLLPADGVPLPAGVAVARGTDGKPGSGAYSVDKDGESAPPKVEQFLERLRKDGTAEKVWADLEEQFVRITGVASV</sequence>
<dbReference type="Gene3D" id="3.40.50.720">
    <property type="entry name" value="NAD(P)-binding Rossmann-like Domain"/>
    <property type="match status" value="1"/>
</dbReference>
<gene>
    <name evidence="3" type="ORF">C7999DRAFT_36650</name>
</gene>
<dbReference type="EMBL" id="MU857906">
    <property type="protein sequence ID" value="KAK4243036.1"/>
    <property type="molecule type" value="Genomic_DNA"/>
</dbReference>
<dbReference type="GO" id="GO:0016491">
    <property type="term" value="F:oxidoreductase activity"/>
    <property type="evidence" value="ECO:0007669"/>
    <property type="project" value="UniProtKB-KW"/>
</dbReference>
<protein>
    <submittedName>
        <fullName evidence="3">Hydrogenase/ reductase</fullName>
    </submittedName>
</protein>
<name>A0AAN7CJ41_9PEZI</name>
<accession>A0AAN7CJ41</accession>
<dbReference type="SUPFAM" id="SSF51735">
    <property type="entry name" value="NAD(P)-binding Rossmann-fold domains"/>
    <property type="match status" value="1"/>
</dbReference>
<dbReference type="Proteomes" id="UP001303647">
    <property type="component" value="Unassembled WGS sequence"/>
</dbReference>
<feature type="region of interest" description="Disordered" evidence="2">
    <location>
        <begin position="276"/>
        <end position="301"/>
    </location>
</feature>
<dbReference type="InterPro" id="IPR002347">
    <property type="entry name" value="SDR_fam"/>
</dbReference>
<dbReference type="Pfam" id="PF00106">
    <property type="entry name" value="adh_short"/>
    <property type="match status" value="1"/>
</dbReference>
<keyword evidence="1" id="KW-0560">Oxidoreductase</keyword>
<evidence type="ECO:0000256" key="1">
    <source>
        <dbReference type="ARBA" id="ARBA00023002"/>
    </source>
</evidence>
<comment type="caution">
    <text evidence="3">The sequence shown here is derived from an EMBL/GenBank/DDBJ whole genome shotgun (WGS) entry which is preliminary data.</text>
</comment>